<proteinExistence type="predicted"/>
<gene>
    <name evidence="2" type="ORF">EDB81DRAFT_764302</name>
</gene>
<evidence type="ECO:0000256" key="1">
    <source>
        <dbReference type="SAM" id="MobiDB-lite"/>
    </source>
</evidence>
<keyword evidence="3" id="KW-1185">Reference proteome</keyword>
<feature type="region of interest" description="Disordered" evidence="1">
    <location>
        <begin position="1"/>
        <end position="56"/>
    </location>
</feature>
<feature type="region of interest" description="Disordered" evidence="1">
    <location>
        <begin position="168"/>
        <end position="189"/>
    </location>
</feature>
<dbReference type="OrthoDB" id="5086500at2759"/>
<sequence>MRAFFRWRQPRGKDERNSGNERWSSTYKKAGDGEAPKRPNAANVEQQYEAAETANQGTKPLYSKFSTLDSQVALKTRRRSEYREALSRPQAASLEAHTEFADTFDSGEKSLDSEYSNLDPRPQLQTATHSTSDFWFRRQGAKSYITTRSENTTALNVNLASPEIDLASLPNDRQERDASTAAHTDEIKQKDFSHSLPEWVENIVSVLVDSEPLVPPGHTRIRWKCRCNQKLFDGFIEMKPGSLKTLQTRLQEQNGTRTPTNQQVSSSQGLIQAMSQPPRKLLFWKNQGTVQVRSTTNNRRSGLPLHDLRSQPLQPWANQKLLHLLMWVDSGEVSTQLHQNRIQRVTDDGELFRFLRKHYFKHRDFVSWFTLRSVRSLSLVWFKVDERVNNEEYQCHPAPQTSLEYFLAIECRELTHYFKKPHAFKRACGQLRASSDEARLD</sequence>
<protein>
    <submittedName>
        <fullName evidence="2">Uncharacterized protein</fullName>
    </submittedName>
</protein>
<dbReference type="Proteomes" id="UP000738349">
    <property type="component" value="Unassembled WGS sequence"/>
</dbReference>
<comment type="caution">
    <text evidence="2">The sequence shown here is derived from an EMBL/GenBank/DDBJ whole genome shotgun (WGS) entry which is preliminary data.</text>
</comment>
<feature type="region of interest" description="Disordered" evidence="1">
    <location>
        <begin position="106"/>
        <end position="130"/>
    </location>
</feature>
<reference evidence="2" key="1">
    <citation type="journal article" date="2021" name="Nat. Commun.">
        <title>Genetic determinants of endophytism in the Arabidopsis root mycobiome.</title>
        <authorList>
            <person name="Mesny F."/>
            <person name="Miyauchi S."/>
            <person name="Thiergart T."/>
            <person name="Pickel B."/>
            <person name="Atanasova L."/>
            <person name="Karlsson M."/>
            <person name="Huettel B."/>
            <person name="Barry K.W."/>
            <person name="Haridas S."/>
            <person name="Chen C."/>
            <person name="Bauer D."/>
            <person name="Andreopoulos W."/>
            <person name="Pangilinan J."/>
            <person name="LaButti K."/>
            <person name="Riley R."/>
            <person name="Lipzen A."/>
            <person name="Clum A."/>
            <person name="Drula E."/>
            <person name="Henrissat B."/>
            <person name="Kohler A."/>
            <person name="Grigoriev I.V."/>
            <person name="Martin F.M."/>
            <person name="Hacquard S."/>
        </authorList>
    </citation>
    <scope>NUCLEOTIDE SEQUENCE</scope>
    <source>
        <strain evidence="2">MPI-CAGE-AT-0147</strain>
    </source>
</reference>
<accession>A0A9P9INK3</accession>
<evidence type="ECO:0000313" key="3">
    <source>
        <dbReference type="Proteomes" id="UP000738349"/>
    </source>
</evidence>
<evidence type="ECO:0000313" key="2">
    <source>
        <dbReference type="EMBL" id="KAH7129153.1"/>
    </source>
</evidence>
<dbReference type="EMBL" id="JAGMUV010000018">
    <property type="protein sequence ID" value="KAH7129153.1"/>
    <property type="molecule type" value="Genomic_DNA"/>
</dbReference>
<name>A0A9P9INK3_9HYPO</name>
<organism evidence="2 3">
    <name type="scientific">Dactylonectria macrodidyma</name>
    <dbReference type="NCBI Taxonomy" id="307937"/>
    <lineage>
        <taxon>Eukaryota</taxon>
        <taxon>Fungi</taxon>
        <taxon>Dikarya</taxon>
        <taxon>Ascomycota</taxon>
        <taxon>Pezizomycotina</taxon>
        <taxon>Sordariomycetes</taxon>
        <taxon>Hypocreomycetidae</taxon>
        <taxon>Hypocreales</taxon>
        <taxon>Nectriaceae</taxon>
        <taxon>Dactylonectria</taxon>
    </lineage>
</organism>
<feature type="compositionally biased region" description="Basic and acidic residues" evidence="1">
    <location>
        <begin position="172"/>
        <end position="189"/>
    </location>
</feature>
<dbReference type="AlphaFoldDB" id="A0A9P9INK3"/>